<sequence length="420" mass="46752">MRLLFLFILCTTLFVSTVFAQDNFTSGYILSLKGDTIRGTINYQQWDKNPTAISFKTQNEAAATIYSSRDIKGFFVNDSYYKAATVTIDTSAYTDGQLSYSRAYELKTVSAFLLTLVSGEKSLFYLKDGKSKIHFFITGVDGTIATLNHKRFYVDLQGRRNIVESKEYVGQLKQYLNDCSDIESKIDATNYTWSGMVALFKLYYNCRHLDAGTIKVKEKTKTALSIIGGVSLSKFNSAGSNLIPLSLIDKQTSASITGGVGFEIFFKGNGNAWSLINEAIYNAYTINHKATYTKSNDIRTNYDISFGNSFIKINNMLRYTFGGNKISWYLNAGIANGVVISTRNRVVAEDVFYTTTTTTTKALVSADNLRKIETSILFGVGVGYKKYAVQVRNEMSSSLTDAIGQHASTNKIYLVLSYGF</sequence>
<name>A0A2H9VRT2_9SPHI</name>
<protein>
    <recommendedName>
        <fullName evidence="4">Outer membrane protein with beta-barrel domain</fullName>
    </recommendedName>
</protein>
<comment type="caution">
    <text evidence="2">The sequence shown here is derived from an EMBL/GenBank/DDBJ whole genome shotgun (WGS) entry which is preliminary data.</text>
</comment>
<evidence type="ECO:0000313" key="3">
    <source>
        <dbReference type="Proteomes" id="UP000242687"/>
    </source>
</evidence>
<organism evidence="2 3">
    <name type="scientific">Mucilaginibacter auburnensis</name>
    <dbReference type="NCBI Taxonomy" id="1457233"/>
    <lineage>
        <taxon>Bacteria</taxon>
        <taxon>Pseudomonadati</taxon>
        <taxon>Bacteroidota</taxon>
        <taxon>Sphingobacteriia</taxon>
        <taxon>Sphingobacteriales</taxon>
        <taxon>Sphingobacteriaceae</taxon>
        <taxon>Mucilaginibacter</taxon>
    </lineage>
</organism>
<accession>A0A2H9VRT2</accession>
<reference evidence="2 3" key="1">
    <citation type="submission" date="2017-11" db="EMBL/GenBank/DDBJ databases">
        <title>Genomic Encyclopedia of Archaeal and Bacterial Type Strains, Phase II (KMG-II): From Individual Species to Whole Genera.</title>
        <authorList>
            <person name="Goeker M."/>
        </authorList>
    </citation>
    <scope>NUCLEOTIDE SEQUENCE [LARGE SCALE GENOMIC DNA]</scope>
    <source>
        <strain evidence="2 3">DSM 28175</strain>
    </source>
</reference>
<dbReference type="AlphaFoldDB" id="A0A2H9VRT2"/>
<keyword evidence="3" id="KW-1185">Reference proteome</keyword>
<dbReference type="RefSeq" id="WP_100339767.1">
    <property type="nucleotide sequence ID" value="NZ_PGFJ01000001.1"/>
</dbReference>
<evidence type="ECO:0000313" key="2">
    <source>
        <dbReference type="EMBL" id="PJJ83508.1"/>
    </source>
</evidence>
<feature type="chain" id="PRO_5014130541" description="Outer membrane protein with beta-barrel domain" evidence="1">
    <location>
        <begin position="21"/>
        <end position="420"/>
    </location>
</feature>
<keyword evidence="1" id="KW-0732">Signal</keyword>
<proteinExistence type="predicted"/>
<feature type="signal peptide" evidence="1">
    <location>
        <begin position="1"/>
        <end position="20"/>
    </location>
</feature>
<gene>
    <name evidence="2" type="ORF">CLV57_0490</name>
</gene>
<evidence type="ECO:0008006" key="4">
    <source>
        <dbReference type="Google" id="ProtNLM"/>
    </source>
</evidence>
<dbReference type="EMBL" id="PGFJ01000001">
    <property type="protein sequence ID" value="PJJ83508.1"/>
    <property type="molecule type" value="Genomic_DNA"/>
</dbReference>
<evidence type="ECO:0000256" key="1">
    <source>
        <dbReference type="SAM" id="SignalP"/>
    </source>
</evidence>
<dbReference type="OrthoDB" id="677565at2"/>
<dbReference type="Proteomes" id="UP000242687">
    <property type="component" value="Unassembled WGS sequence"/>
</dbReference>